<organism evidence="1 2">
    <name type="scientific">Ensifer adhaerens</name>
    <name type="common">Sinorhizobium morelense</name>
    <dbReference type="NCBI Taxonomy" id="106592"/>
    <lineage>
        <taxon>Bacteria</taxon>
        <taxon>Pseudomonadati</taxon>
        <taxon>Pseudomonadota</taxon>
        <taxon>Alphaproteobacteria</taxon>
        <taxon>Hyphomicrobiales</taxon>
        <taxon>Rhizobiaceae</taxon>
        <taxon>Sinorhizobium/Ensifer group</taxon>
        <taxon>Ensifer</taxon>
    </lineage>
</organism>
<gene>
    <name evidence="1" type="ORF">J2Z19_003458</name>
</gene>
<sequence>MQIDLISAKLTIGPGEGMFGQVRTHQSPTGATLSWRHFPATIDARGIVLVSHGLAEHSGRYARFAEVMAAHGFHVYAHDHRGHGATRAPDAPLAMFSNRNGLDKVFADIKAMRALATAAHPGLPVILFGHSMGGLIALNAAETDPDLYDALAVWNSNFRPGIAGRGGQLILKIEKALKGSDVPSPLLSKLTFGAWGQAIKDRKTDSDWLSRDEAEVAKYIADPLCGFDATVSLWLDLMRLAFAGARADRLARLPANLPVHLVGGSADPSTENGGAIRWLGSQMKARGMTNVSVTIHEGMRHETLNEIGREKATADFAAWCQSAVDRSAAKAAADKVAVGKRS</sequence>
<keyword evidence="2" id="KW-1185">Reference proteome</keyword>
<proteinExistence type="predicted"/>
<dbReference type="EMBL" id="JAGGJR010000005">
    <property type="protein sequence ID" value="MBP1873739.1"/>
    <property type="molecule type" value="Genomic_DNA"/>
</dbReference>
<protein>
    <submittedName>
        <fullName evidence="1">Alpha-beta hydrolase superfamily lysophospholipase</fullName>
    </submittedName>
</protein>
<evidence type="ECO:0000313" key="2">
    <source>
        <dbReference type="Proteomes" id="UP000823773"/>
    </source>
</evidence>
<accession>A0ACC5SYI9</accession>
<keyword evidence="1" id="KW-0378">Hydrolase</keyword>
<evidence type="ECO:0000313" key="1">
    <source>
        <dbReference type="EMBL" id="MBP1873739.1"/>
    </source>
</evidence>
<dbReference type="Proteomes" id="UP000823773">
    <property type="component" value="Unassembled WGS sequence"/>
</dbReference>
<comment type="caution">
    <text evidence="1">The sequence shown here is derived from an EMBL/GenBank/DDBJ whole genome shotgun (WGS) entry which is preliminary data.</text>
</comment>
<name>A0ACC5SYI9_ENSAD</name>
<reference evidence="1" key="1">
    <citation type="submission" date="2021-03" db="EMBL/GenBank/DDBJ databases">
        <title>Genomic Encyclopedia of Type Strains, Phase IV (KMG-IV): sequencing the most valuable type-strain genomes for metagenomic binning, comparative biology and taxonomic classification.</title>
        <authorList>
            <person name="Goeker M."/>
        </authorList>
    </citation>
    <scope>NUCLEOTIDE SEQUENCE</scope>
    <source>
        <strain evidence="1">DSM 18131</strain>
    </source>
</reference>